<dbReference type="AlphaFoldDB" id="A0AAN7C4J2"/>
<gene>
    <name evidence="2" type="ORF">C8A03DRAFT_37599</name>
</gene>
<reference evidence="2" key="1">
    <citation type="journal article" date="2023" name="Mol. Phylogenet. Evol.">
        <title>Genome-scale phylogeny and comparative genomics of the fungal order Sordariales.</title>
        <authorList>
            <person name="Hensen N."/>
            <person name="Bonometti L."/>
            <person name="Westerberg I."/>
            <person name="Brannstrom I.O."/>
            <person name="Guillou S."/>
            <person name="Cros-Aarteil S."/>
            <person name="Calhoun S."/>
            <person name="Haridas S."/>
            <person name="Kuo A."/>
            <person name="Mondo S."/>
            <person name="Pangilinan J."/>
            <person name="Riley R."/>
            <person name="LaButti K."/>
            <person name="Andreopoulos B."/>
            <person name="Lipzen A."/>
            <person name="Chen C."/>
            <person name="Yan M."/>
            <person name="Daum C."/>
            <person name="Ng V."/>
            <person name="Clum A."/>
            <person name="Steindorff A."/>
            <person name="Ohm R.A."/>
            <person name="Martin F."/>
            <person name="Silar P."/>
            <person name="Natvig D.O."/>
            <person name="Lalanne C."/>
            <person name="Gautier V."/>
            <person name="Ament-Velasquez S.L."/>
            <person name="Kruys A."/>
            <person name="Hutchinson M.I."/>
            <person name="Powell A.J."/>
            <person name="Barry K."/>
            <person name="Miller A.N."/>
            <person name="Grigoriev I.V."/>
            <person name="Debuchy R."/>
            <person name="Gladieux P."/>
            <person name="Hiltunen Thoren M."/>
            <person name="Johannesson H."/>
        </authorList>
    </citation>
    <scope>NUCLEOTIDE SEQUENCE</scope>
    <source>
        <strain evidence="2">CBS 532.94</strain>
    </source>
</reference>
<comment type="caution">
    <text evidence="2">The sequence shown here is derived from an EMBL/GenBank/DDBJ whole genome shotgun (WGS) entry which is preliminary data.</text>
</comment>
<dbReference type="Proteomes" id="UP001303760">
    <property type="component" value="Unassembled WGS sequence"/>
</dbReference>
<accession>A0AAN7C4J2</accession>
<dbReference type="EMBL" id="MU860347">
    <property type="protein sequence ID" value="KAK4234622.1"/>
    <property type="molecule type" value="Genomic_DNA"/>
</dbReference>
<reference evidence="2" key="2">
    <citation type="submission" date="2023-05" db="EMBL/GenBank/DDBJ databases">
        <authorList>
            <consortium name="Lawrence Berkeley National Laboratory"/>
            <person name="Steindorff A."/>
            <person name="Hensen N."/>
            <person name="Bonometti L."/>
            <person name="Westerberg I."/>
            <person name="Brannstrom I.O."/>
            <person name="Guillou S."/>
            <person name="Cros-Aarteil S."/>
            <person name="Calhoun S."/>
            <person name="Haridas S."/>
            <person name="Kuo A."/>
            <person name="Mondo S."/>
            <person name="Pangilinan J."/>
            <person name="Riley R."/>
            <person name="Labutti K."/>
            <person name="Andreopoulos B."/>
            <person name="Lipzen A."/>
            <person name="Chen C."/>
            <person name="Yanf M."/>
            <person name="Daum C."/>
            <person name="Ng V."/>
            <person name="Clum A."/>
            <person name="Ohm R."/>
            <person name="Martin F."/>
            <person name="Silar P."/>
            <person name="Natvig D."/>
            <person name="Lalanne C."/>
            <person name="Gautier V."/>
            <person name="Ament-Velasquez S.L."/>
            <person name="Kruys A."/>
            <person name="Hutchinson M.I."/>
            <person name="Powell A.J."/>
            <person name="Barry K."/>
            <person name="Miller A.N."/>
            <person name="Grigoriev I.V."/>
            <person name="Debuchy R."/>
            <person name="Gladieux P."/>
            <person name="Thoren M.H."/>
            <person name="Johannesson H."/>
        </authorList>
    </citation>
    <scope>NUCLEOTIDE SEQUENCE</scope>
    <source>
        <strain evidence="2">CBS 532.94</strain>
    </source>
</reference>
<protein>
    <submittedName>
        <fullName evidence="2">Uncharacterized protein</fullName>
    </submittedName>
</protein>
<feature type="compositionally biased region" description="Polar residues" evidence="1">
    <location>
        <begin position="221"/>
        <end position="255"/>
    </location>
</feature>
<evidence type="ECO:0000313" key="3">
    <source>
        <dbReference type="Proteomes" id="UP001303760"/>
    </source>
</evidence>
<name>A0AAN7C4J2_9PEZI</name>
<feature type="region of interest" description="Disordered" evidence="1">
    <location>
        <begin position="214"/>
        <end position="277"/>
    </location>
</feature>
<proteinExistence type="predicted"/>
<keyword evidence="3" id="KW-1185">Reference proteome</keyword>
<organism evidence="2 3">
    <name type="scientific">Achaetomium macrosporum</name>
    <dbReference type="NCBI Taxonomy" id="79813"/>
    <lineage>
        <taxon>Eukaryota</taxon>
        <taxon>Fungi</taxon>
        <taxon>Dikarya</taxon>
        <taxon>Ascomycota</taxon>
        <taxon>Pezizomycotina</taxon>
        <taxon>Sordariomycetes</taxon>
        <taxon>Sordariomycetidae</taxon>
        <taxon>Sordariales</taxon>
        <taxon>Chaetomiaceae</taxon>
        <taxon>Achaetomium</taxon>
    </lineage>
</organism>
<evidence type="ECO:0000313" key="2">
    <source>
        <dbReference type="EMBL" id="KAK4234622.1"/>
    </source>
</evidence>
<sequence>MKILPADRKMNPWVRSNFHDGPTAEEKVPPKMKRAFDEVPAKTWKPFFALFDSAKMKAHLLLEWGQNLLEVQQPRCHRVQGLRMERVEAEGQAIQQNRYVAWNFGCLSRCGTVEFRRPPGVTAAADAQKWAAFAVAFVCAATQSNWQAPWLSSKRHASVAELQSFVGRGLDLLGWGTLLDPRALVENTSPAEPLEHFDLEEVKRKLAKAKERGFEEKIVRSRQNSPASSHSNSPTTRKAGSCSNSPASVRSNSPANHGARSESPATNRPNAPRIQCP</sequence>
<evidence type="ECO:0000256" key="1">
    <source>
        <dbReference type="SAM" id="MobiDB-lite"/>
    </source>
</evidence>